<evidence type="ECO:0000313" key="3">
    <source>
        <dbReference type="Proteomes" id="UP000268014"/>
    </source>
</evidence>
<dbReference type="AlphaFoldDB" id="A0A0N4W7U3"/>
<evidence type="ECO:0000256" key="1">
    <source>
        <dbReference type="SAM" id="MobiDB-lite"/>
    </source>
</evidence>
<evidence type="ECO:0000313" key="4">
    <source>
        <dbReference type="WBParaSite" id="HPLM_0000622901-mRNA-1"/>
    </source>
</evidence>
<sequence>MVAGCSFAIRRCATVAVTAASSSPSRPIHPVLSQMQLISIDSSKQSLLGNVQNGDVGEAEKRAGLTQGHACPSPHIATPGYPEH</sequence>
<dbReference type="EMBL" id="UZAF01016462">
    <property type="protein sequence ID" value="VDO28344.1"/>
    <property type="molecule type" value="Genomic_DNA"/>
</dbReference>
<dbReference type="Proteomes" id="UP000268014">
    <property type="component" value="Unassembled WGS sequence"/>
</dbReference>
<keyword evidence="3" id="KW-1185">Reference proteome</keyword>
<reference evidence="4" key="1">
    <citation type="submission" date="2017-02" db="UniProtKB">
        <authorList>
            <consortium name="WormBaseParasite"/>
        </authorList>
    </citation>
    <scope>IDENTIFICATION</scope>
</reference>
<feature type="region of interest" description="Disordered" evidence="1">
    <location>
        <begin position="64"/>
        <end position="84"/>
    </location>
</feature>
<dbReference type="WBParaSite" id="HPLM_0000622901-mRNA-1">
    <property type="protein sequence ID" value="HPLM_0000622901-mRNA-1"/>
    <property type="gene ID" value="HPLM_0000622901"/>
</dbReference>
<accession>A0A0N4W7U3</accession>
<gene>
    <name evidence="2" type="ORF">HPLM_LOCUS6221</name>
</gene>
<proteinExistence type="predicted"/>
<evidence type="ECO:0000313" key="2">
    <source>
        <dbReference type="EMBL" id="VDO28344.1"/>
    </source>
</evidence>
<name>A0A0N4W7U3_HAEPC</name>
<reference evidence="2 3" key="2">
    <citation type="submission" date="2018-11" db="EMBL/GenBank/DDBJ databases">
        <authorList>
            <consortium name="Pathogen Informatics"/>
        </authorList>
    </citation>
    <scope>NUCLEOTIDE SEQUENCE [LARGE SCALE GENOMIC DNA]</scope>
    <source>
        <strain evidence="2 3">MHpl1</strain>
    </source>
</reference>
<protein>
    <submittedName>
        <fullName evidence="2 4">Uncharacterized protein</fullName>
    </submittedName>
</protein>
<organism evidence="4">
    <name type="scientific">Haemonchus placei</name>
    <name type="common">Barber's pole worm</name>
    <dbReference type="NCBI Taxonomy" id="6290"/>
    <lineage>
        <taxon>Eukaryota</taxon>
        <taxon>Metazoa</taxon>
        <taxon>Ecdysozoa</taxon>
        <taxon>Nematoda</taxon>
        <taxon>Chromadorea</taxon>
        <taxon>Rhabditida</taxon>
        <taxon>Rhabditina</taxon>
        <taxon>Rhabditomorpha</taxon>
        <taxon>Strongyloidea</taxon>
        <taxon>Trichostrongylidae</taxon>
        <taxon>Haemonchus</taxon>
    </lineage>
</organism>